<dbReference type="InterPro" id="IPR036412">
    <property type="entry name" value="HAD-like_sf"/>
</dbReference>
<protein>
    <submittedName>
        <fullName evidence="1">HAD-IB family phosphatase</fullName>
    </submittedName>
</protein>
<dbReference type="SUPFAM" id="SSF56784">
    <property type="entry name" value="HAD-like"/>
    <property type="match status" value="1"/>
</dbReference>
<sequence>MLTLNSSGSMADNSNKEIKIAVFDLNKTFYNKSSKDEFFKFISTKKPHKVAYYVQMLYYKALLKMHQIRQTEFKENFFNYLDNIPPKQVKAYAREFWEQEYPENFNQEIKERLDKLKKDGVQVFCATGGLEIYVEPLFELYKIDGFFGTKANYTDNTYLVDGKACKNEEKIARLDEHFGDKKYRIVEAYSDDKEEIVKQADKAWLVKDGELKPYKKQT</sequence>
<reference evidence="1 2" key="1">
    <citation type="submission" date="2020-01" db="EMBL/GenBank/DDBJ databases">
        <authorList>
            <person name="Kim M.K."/>
        </authorList>
    </citation>
    <scope>NUCLEOTIDE SEQUENCE [LARGE SCALE GENOMIC DNA]</scope>
    <source>
        <strain evidence="1 2">BT213</strain>
    </source>
</reference>
<dbReference type="Gene3D" id="1.20.1440.100">
    <property type="entry name" value="SG protein - dephosphorylation function"/>
    <property type="match status" value="1"/>
</dbReference>
<evidence type="ECO:0000313" key="1">
    <source>
        <dbReference type="EMBL" id="NDK57068.1"/>
    </source>
</evidence>
<dbReference type="Gene3D" id="3.40.50.1000">
    <property type="entry name" value="HAD superfamily/HAD-like"/>
    <property type="match status" value="1"/>
</dbReference>
<dbReference type="EMBL" id="JAAEAA010000019">
    <property type="protein sequence ID" value="NDK57068.1"/>
    <property type="molecule type" value="Genomic_DNA"/>
</dbReference>
<keyword evidence="2" id="KW-1185">Reference proteome</keyword>
<dbReference type="Proteomes" id="UP000478546">
    <property type="component" value="Unassembled WGS sequence"/>
</dbReference>
<dbReference type="InterPro" id="IPR023214">
    <property type="entry name" value="HAD_sf"/>
</dbReference>
<organism evidence="1 2">
    <name type="scientific">Pontibacter fetidus</name>
    <dbReference type="NCBI Taxonomy" id="2700082"/>
    <lineage>
        <taxon>Bacteria</taxon>
        <taxon>Pseudomonadati</taxon>
        <taxon>Bacteroidota</taxon>
        <taxon>Cytophagia</taxon>
        <taxon>Cytophagales</taxon>
        <taxon>Hymenobacteraceae</taxon>
        <taxon>Pontibacter</taxon>
    </lineage>
</organism>
<dbReference type="NCBIfam" id="TIGR01488">
    <property type="entry name" value="HAD-SF-IB"/>
    <property type="match status" value="1"/>
</dbReference>
<name>A0A6B2H4M0_9BACT</name>
<accession>A0A6B2H4M0</accession>
<dbReference type="AlphaFoldDB" id="A0A6B2H4M0"/>
<dbReference type="Pfam" id="PF12710">
    <property type="entry name" value="HAD"/>
    <property type="match status" value="1"/>
</dbReference>
<gene>
    <name evidence="1" type="ORF">GWO68_14170</name>
</gene>
<comment type="caution">
    <text evidence="1">The sequence shown here is derived from an EMBL/GenBank/DDBJ whole genome shotgun (WGS) entry which is preliminary data.</text>
</comment>
<evidence type="ECO:0000313" key="2">
    <source>
        <dbReference type="Proteomes" id="UP000478546"/>
    </source>
</evidence>
<proteinExistence type="predicted"/>